<dbReference type="Proteomes" id="UP000821845">
    <property type="component" value="Chromosome 5"/>
</dbReference>
<dbReference type="EMBL" id="CM023485">
    <property type="protein sequence ID" value="KAH6929774.1"/>
    <property type="molecule type" value="Genomic_DNA"/>
</dbReference>
<gene>
    <name evidence="1" type="ORF">HPB50_005861</name>
</gene>
<proteinExistence type="predicted"/>
<sequence length="532" mass="57637">MSARKLNVLAGSVRRSEPLDSTAQERAVKEIIVHEGFVGNDKLSNDIAVLKLNDSFDFDGSDGFVGPVCLPQEHYRAEALLTVSGYGTLFAGGPQAGQLRAVAVPVVPDSKCGHIYKEAFASFGEPNPFDPDAMFCAMEEGGGKDSCQGDSGGPAVQRRAGVSELVGVVSWGVGCGHSRYPGVYTEVSRYVPWIKKHTSLTTGNQRGPTTLDVVAGNVDLKKRSSYYQRRRVKSAARHENFGKRGMRDDIALLKLEEPFDFENSDGCVSPVCLPEADRKIRDSIVVSGWGTTREGGRLSTELLAVAVRVTDDAYCAMQYVQPISLTSAYDKETMFCAGELFGGKDSCQGDSGGPAIQYQNGTAVLVKKGFRHENFFGRYGHQKYDIGLLKLKQPFDLAKAGGHIGTICLPPMNYNVSGLISISGFGWQREDGNMLAPVLQVATMAVLPNSTCDKAYGGRFHPGTMFCAADFVNRQDSCKGDSGGPAMQMHEGRVVLAGIVSWGEGCGRKGRPGVYTRVSQYLDWIESHRHLR</sequence>
<organism evidence="1 2">
    <name type="scientific">Hyalomma asiaticum</name>
    <name type="common">Tick</name>
    <dbReference type="NCBI Taxonomy" id="266040"/>
    <lineage>
        <taxon>Eukaryota</taxon>
        <taxon>Metazoa</taxon>
        <taxon>Ecdysozoa</taxon>
        <taxon>Arthropoda</taxon>
        <taxon>Chelicerata</taxon>
        <taxon>Arachnida</taxon>
        <taxon>Acari</taxon>
        <taxon>Parasitiformes</taxon>
        <taxon>Ixodida</taxon>
        <taxon>Ixodoidea</taxon>
        <taxon>Ixodidae</taxon>
        <taxon>Hyalomminae</taxon>
        <taxon>Hyalomma</taxon>
    </lineage>
</organism>
<reference evidence="1" key="1">
    <citation type="submission" date="2020-05" db="EMBL/GenBank/DDBJ databases">
        <title>Large-scale comparative analyses of tick genomes elucidate their genetic diversity and vector capacities.</title>
        <authorList>
            <person name="Jia N."/>
            <person name="Wang J."/>
            <person name="Shi W."/>
            <person name="Du L."/>
            <person name="Sun Y."/>
            <person name="Zhan W."/>
            <person name="Jiang J."/>
            <person name="Wang Q."/>
            <person name="Zhang B."/>
            <person name="Ji P."/>
            <person name="Sakyi L.B."/>
            <person name="Cui X."/>
            <person name="Yuan T."/>
            <person name="Jiang B."/>
            <person name="Yang W."/>
            <person name="Lam T.T.-Y."/>
            <person name="Chang Q."/>
            <person name="Ding S."/>
            <person name="Wang X."/>
            <person name="Zhu J."/>
            <person name="Ruan X."/>
            <person name="Zhao L."/>
            <person name="Wei J."/>
            <person name="Que T."/>
            <person name="Du C."/>
            <person name="Cheng J."/>
            <person name="Dai P."/>
            <person name="Han X."/>
            <person name="Huang E."/>
            <person name="Gao Y."/>
            <person name="Liu J."/>
            <person name="Shao H."/>
            <person name="Ye R."/>
            <person name="Li L."/>
            <person name="Wei W."/>
            <person name="Wang X."/>
            <person name="Wang C."/>
            <person name="Yang T."/>
            <person name="Huo Q."/>
            <person name="Li W."/>
            <person name="Guo W."/>
            <person name="Chen H."/>
            <person name="Zhou L."/>
            <person name="Ni X."/>
            <person name="Tian J."/>
            <person name="Zhou Y."/>
            <person name="Sheng Y."/>
            <person name="Liu T."/>
            <person name="Pan Y."/>
            <person name="Xia L."/>
            <person name="Li J."/>
            <person name="Zhao F."/>
            <person name="Cao W."/>
        </authorList>
    </citation>
    <scope>NUCLEOTIDE SEQUENCE</scope>
    <source>
        <strain evidence="1">Hyas-2018</strain>
    </source>
</reference>
<evidence type="ECO:0000313" key="2">
    <source>
        <dbReference type="Proteomes" id="UP000821845"/>
    </source>
</evidence>
<protein>
    <submittedName>
        <fullName evidence="1">Uncharacterized protein</fullName>
    </submittedName>
</protein>
<evidence type="ECO:0000313" key="1">
    <source>
        <dbReference type="EMBL" id="KAH6929774.1"/>
    </source>
</evidence>
<comment type="caution">
    <text evidence="1">The sequence shown here is derived from an EMBL/GenBank/DDBJ whole genome shotgun (WGS) entry which is preliminary data.</text>
</comment>
<name>A0ACB7S794_HYAAI</name>
<accession>A0ACB7S794</accession>
<keyword evidence="2" id="KW-1185">Reference proteome</keyword>